<comment type="caution">
    <text evidence="1">The sequence shown here is derived from an EMBL/GenBank/DDBJ whole genome shotgun (WGS) entry which is preliminary data.</text>
</comment>
<reference evidence="1 2" key="1">
    <citation type="submission" date="2020-04" db="EMBL/GenBank/DDBJ databases">
        <authorList>
            <person name="Yoon J."/>
        </authorList>
    </citation>
    <scope>NUCLEOTIDE SEQUENCE [LARGE SCALE GENOMIC DNA]</scope>
    <source>
        <strain evidence="1 2">DJ-13</strain>
    </source>
</reference>
<dbReference type="EMBL" id="JAAWWL010000002">
    <property type="protein sequence ID" value="NKI32962.1"/>
    <property type="molecule type" value="Genomic_DNA"/>
</dbReference>
<dbReference type="RefSeq" id="WP_168553120.1">
    <property type="nucleotide sequence ID" value="NZ_JAAWWL010000002.1"/>
</dbReference>
<proteinExistence type="predicted"/>
<keyword evidence="2" id="KW-1185">Reference proteome</keyword>
<evidence type="ECO:0000313" key="1">
    <source>
        <dbReference type="EMBL" id="NKI32962.1"/>
    </source>
</evidence>
<protein>
    <submittedName>
        <fullName evidence="1">Uncharacterized protein</fullName>
    </submittedName>
</protein>
<dbReference type="Proteomes" id="UP000718451">
    <property type="component" value="Unassembled WGS sequence"/>
</dbReference>
<name>A0ABX1GSN0_9FLAO</name>
<sequence>MNKITPILFFLFSISVTAQEDCFLGVGGNDDQTIAEVFNLNEEQIRNLKNWGAELKYRNEIFVIRAEYLLKNHPNSSHEDLLKMSYIYRGHLDSMRGNLRMIDKRMLGTFNNEQYNLYIQLCNSVLLSPIFANRSESEKRK</sequence>
<organism evidence="1 2">
    <name type="scientific">Croceivirga thetidis</name>
    <dbReference type="NCBI Taxonomy" id="2721623"/>
    <lineage>
        <taxon>Bacteria</taxon>
        <taxon>Pseudomonadati</taxon>
        <taxon>Bacteroidota</taxon>
        <taxon>Flavobacteriia</taxon>
        <taxon>Flavobacteriales</taxon>
        <taxon>Flavobacteriaceae</taxon>
        <taxon>Croceivirga</taxon>
    </lineage>
</organism>
<gene>
    <name evidence="1" type="ORF">HCU67_13475</name>
</gene>
<accession>A0ABX1GSN0</accession>
<evidence type="ECO:0000313" key="2">
    <source>
        <dbReference type="Proteomes" id="UP000718451"/>
    </source>
</evidence>